<proteinExistence type="predicted"/>
<sequence length="103" mass="11541">MSGDHNDDDLAVDFATLKRLSGEMEEILADLTEKLDTLWTRSGKVVRSWEGEAREMCVDVLDRWDRSVQDLEGAQSWLHEVVTNGHVNYASAHRAVLNGWGGA</sequence>
<comment type="caution">
    <text evidence="1">The sequence shown here is derived from an EMBL/GenBank/DDBJ whole genome shotgun (WGS) entry which is preliminary data.</text>
</comment>
<dbReference type="InterPro" id="IPR036689">
    <property type="entry name" value="ESAT-6-like_sf"/>
</dbReference>
<dbReference type="Proteomes" id="UP000319210">
    <property type="component" value="Unassembled WGS sequence"/>
</dbReference>
<evidence type="ECO:0000313" key="2">
    <source>
        <dbReference type="Proteomes" id="UP000319210"/>
    </source>
</evidence>
<dbReference type="OrthoDB" id="3387628at2"/>
<evidence type="ECO:0008006" key="3">
    <source>
        <dbReference type="Google" id="ProtNLM"/>
    </source>
</evidence>
<organism evidence="1 2">
    <name type="scientific">Streptomyces cacaoi</name>
    <dbReference type="NCBI Taxonomy" id="1898"/>
    <lineage>
        <taxon>Bacteria</taxon>
        <taxon>Bacillati</taxon>
        <taxon>Actinomycetota</taxon>
        <taxon>Actinomycetes</taxon>
        <taxon>Kitasatosporales</taxon>
        <taxon>Streptomycetaceae</taxon>
        <taxon>Streptomyces</taxon>
    </lineage>
</organism>
<dbReference type="EMBL" id="BJMM01000004">
    <property type="protein sequence ID" value="GEB48796.1"/>
    <property type="molecule type" value="Genomic_DNA"/>
</dbReference>
<keyword evidence="2" id="KW-1185">Reference proteome</keyword>
<dbReference type="InterPro" id="IPR010310">
    <property type="entry name" value="T7SS_ESAT-6-like"/>
</dbReference>
<dbReference type="RefSeq" id="WP_030874752.1">
    <property type="nucleotide sequence ID" value="NZ_BJMM01000004.1"/>
</dbReference>
<dbReference type="Pfam" id="PF06013">
    <property type="entry name" value="WXG100"/>
    <property type="match status" value="1"/>
</dbReference>
<evidence type="ECO:0000313" key="1">
    <source>
        <dbReference type="EMBL" id="GEB48796.1"/>
    </source>
</evidence>
<dbReference type="Gene3D" id="1.10.287.1060">
    <property type="entry name" value="ESAT-6-like"/>
    <property type="match status" value="1"/>
</dbReference>
<accession>A0A4Y3QTQ3</accession>
<gene>
    <name evidence="1" type="ORF">SCA03_13470</name>
</gene>
<reference evidence="1 2" key="1">
    <citation type="submission" date="2019-06" db="EMBL/GenBank/DDBJ databases">
        <title>Whole genome shotgun sequence of Streptomyces cacaoi subsp. cacaoi NBRC 12748.</title>
        <authorList>
            <person name="Hosoyama A."/>
            <person name="Uohara A."/>
            <person name="Ohji S."/>
            <person name="Ichikawa N."/>
        </authorList>
    </citation>
    <scope>NUCLEOTIDE SEQUENCE [LARGE SCALE GENOMIC DNA]</scope>
    <source>
        <strain evidence="1 2">NBRC 12748</strain>
    </source>
</reference>
<dbReference type="SUPFAM" id="SSF140453">
    <property type="entry name" value="EsxAB dimer-like"/>
    <property type="match status" value="1"/>
</dbReference>
<protein>
    <recommendedName>
        <fullName evidence="3">WXG100 family type VII secretion target</fullName>
    </recommendedName>
</protein>
<name>A0A4Y3QTQ3_STRCI</name>
<dbReference type="AlphaFoldDB" id="A0A4Y3QTQ3"/>